<accession>C5KCQ7</accession>
<dbReference type="Proteomes" id="UP000007800">
    <property type="component" value="Unassembled WGS sequence"/>
</dbReference>
<protein>
    <recommendedName>
        <fullName evidence="3">Tetratricopeptide repeat protein</fullName>
    </recommendedName>
</protein>
<evidence type="ECO:0000313" key="2">
    <source>
        <dbReference type="Proteomes" id="UP000007800"/>
    </source>
</evidence>
<dbReference type="RefSeq" id="XP_002785860.1">
    <property type="nucleotide sequence ID" value="XM_002785814.1"/>
</dbReference>
<dbReference type="InParanoid" id="C5KCQ7"/>
<evidence type="ECO:0000313" key="1">
    <source>
        <dbReference type="EMBL" id="EER17656.1"/>
    </source>
</evidence>
<gene>
    <name evidence="1" type="ORF">Pmar_PMAR023577</name>
</gene>
<dbReference type="OrthoDB" id="10577065at2759"/>
<reference evidence="1 2" key="1">
    <citation type="submission" date="2008-07" db="EMBL/GenBank/DDBJ databases">
        <authorList>
            <person name="El-Sayed N."/>
            <person name="Caler E."/>
            <person name="Inman J."/>
            <person name="Amedeo P."/>
            <person name="Hass B."/>
            <person name="Wortman J."/>
        </authorList>
    </citation>
    <scope>NUCLEOTIDE SEQUENCE [LARGE SCALE GENOMIC DNA]</scope>
    <source>
        <strain evidence="2">ATCC 50983 / TXsc</strain>
    </source>
</reference>
<dbReference type="EMBL" id="GG671995">
    <property type="protein sequence ID" value="EER17656.1"/>
    <property type="molecule type" value="Genomic_DNA"/>
</dbReference>
<sequence length="222" mass="24605">MLADDIENMAAKGCRSPIPVAAEIFFASELSSLVVASHSPADPSKDPVYGTALRLVWAIGCVLSIWVDLDEPESYPLNAQVWSALGYISFRMGHFDIAVHSYLEARDCREAYAMYKGREHTVCPHIATAYHNAGAAFMKMGRDREAFAFLGVAMEAFSISIGELHPRAQICLRNLHALRDRGGVLKTLASLDVPHVLRYRVEDTSKNPSTVKRSKKKNKKRA</sequence>
<name>C5KCQ7_PERM5</name>
<organism evidence="2">
    <name type="scientific">Perkinsus marinus (strain ATCC 50983 / TXsc)</name>
    <dbReference type="NCBI Taxonomy" id="423536"/>
    <lineage>
        <taxon>Eukaryota</taxon>
        <taxon>Sar</taxon>
        <taxon>Alveolata</taxon>
        <taxon>Perkinsozoa</taxon>
        <taxon>Perkinsea</taxon>
        <taxon>Perkinsida</taxon>
        <taxon>Perkinsidae</taxon>
        <taxon>Perkinsus</taxon>
    </lineage>
</organism>
<dbReference type="Gene3D" id="1.25.40.10">
    <property type="entry name" value="Tetratricopeptide repeat domain"/>
    <property type="match status" value="1"/>
</dbReference>
<dbReference type="SUPFAM" id="SSF48452">
    <property type="entry name" value="TPR-like"/>
    <property type="match status" value="1"/>
</dbReference>
<dbReference type="GeneID" id="9086999"/>
<evidence type="ECO:0008006" key="3">
    <source>
        <dbReference type="Google" id="ProtNLM"/>
    </source>
</evidence>
<dbReference type="AlphaFoldDB" id="C5KCQ7"/>
<dbReference type="InterPro" id="IPR011990">
    <property type="entry name" value="TPR-like_helical_dom_sf"/>
</dbReference>
<proteinExistence type="predicted"/>
<keyword evidence="2" id="KW-1185">Reference proteome</keyword>